<name>A0A485M657_9ZZZZ</name>
<dbReference type="EMBL" id="CAADRM010000164">
    <property type="protein sequence ID" value="VFU19019.1"/>
    <property type="molecule type" value="Genomic_DNA"/>
</dbReference>
<evidence type="ECO:0000313" key="1">
    <source>
        <dbReference type="EMBL" id="VFU19019.1"/>
    </source>
</evidence>
<reference evidence="1" key="1">
    <citation type="submission" date="2019-03" db="EMBL/GenBank/DDBJ databases">
        <authorList>
            <person name="Hao L."/>
        </authorList>
    </citation>
    <scope>NUCLEOTIDE SEQUENCE</scope>
</reference>
<sequence length="78" mass="8715">MMSQPSALGHLFKEGDHFCRQKVLFPRLYGQLYVERPLFKGSGKVFSEPVDAAETASGGRPIEAAGMRMRAGKRCAWR</sequence>
<gene>
    <name evidence="1" type="ORF">SCFA_950005</name>
</gene>
<accession>A0A485M657</accession>
<protein>
    <submittedName>
        <fullName evidence="1">Uncharacterized protein</fullName>
    </submittedName>
</protein>
<organism evidence="1">
    <name type="scientific">anaerobic digester metagenome</name>
    <dbReference type="NCBI Taxonomy" id="1263854"/>
    <lineage>
        <taxon>unclassified sequences</taxon>
        <taxon>metagenomes</taxon>
        <taxon>ecological metagenomes</taxon>
    </lineage>
</organism>
<proteinExistence type="predicted"/>
<dbReference type="AlphaFoldDB" id="A0A485M657"/>